<evidence type="ECO:0000256" key="1">
    <source>
        <dbReference type="ARBA" id="ARBA00004141"/>
    </source>
</evidence>
<dbReference type="Pfam" id="PF07690">
    <property type="entry name" value="MFS_1"/>
    <property type="match status" value="1"/>
</dbReference>
<feature type="transmembrane region" description="Helical" evidence="5">
    <location>
        <begin position="159"/>
        <end position="181"/>
    </location>
</feature>
<sequence length="204" mass="22886">MIVLMILIELISGPVIGENSVIYMYLRLKFGWNEVDYSIFNSVHFGIQMIGNSFSLTFFSKFLKLDDALLGIIAMTSKILGCLFYAFAPTGFYFYFGAVVEIFHSTNYIAVRAIMAKTVRSEDLGKSNSVFGICESIAPIIFGPLYAKVYSLTLTSFPGSFYLITTVMYAVAFLLFLWLYLTGKKEAKSRGKTVETMKSIELEA</sequence>
<reference evidence="7 8" key="1">
    <citation type="journal article" date="2021" name="BMC Biol.">
        <title>Horizontally acquired antibacterial genes associated with adaptive radiation of ladybird beetles.</title>
        <authorList>
            <person name="Li H.S."/>
            <person name="Tang X.F."/>
            <person name="Huang Y.H."/>
            <person name="Xu Z.Y."/>
            <person name="Chen M.L."/>
            <person name="Du X.Y."/>
            <person name="Qiu B.Y."/>
            <person name="Chen P.T."/>
            <person name="Zhang W."/>
            <person name="Slipinski A."/>
            <person name="Escalona H.E."/>
            <person name="Waterhouse R.M."/>
            <person name="Zwick A."/>
            <person name="Pang H."/>
        </authorList>
    </citation>
    <scope>NUCLEOTIDE SEQUENCE [LARGE SCALE GENOMIC DNA]</scope>
    <source>
        <strain evidence="7">SYSU2018</strain>
    </source>
</reference>
<gene>
    <name evidence="7" type="ORF">HHI36_003453</name>
</gene>
<dbReference type="Proteomes" id="UP001516400">
    <property type="component" value="Unassembled WGS sequence"/>
</dbReference>
<dbReference type="EMBL" id="JABFTP020000185">
    <property type="protein sequence ID" value="KAL3289010.1"/>
    <property type="molecule type" value="Genomic_DNA"/>
</dbReference>
<feature type="signal peptide" evidence="6">
    <location>
        <begin position="1"/>
        <end position="17"/>
    </location>
</feature>
<evidence type="ECO:0000313" key="8">
    <source>
        <dbReference type="Proteomes" id="UP001516400"/>
    </source>
</evidence>
<dbReference type="InterPro" id="IPR036259">
    <property type="entry name" value="MFS_trans_sf"/>
</dbReference>
<evidence type="ECO:0000256" key="6">
    <source>
        <dbReference type="SAM" id="SignalP"/>
    </source>
</evidence>
<protein>
    <submittedName>
        <fullName evidence="7">Uncharacterized protein</fullName>
    </submittedName>
</protein>
<keyword evidence="2 5" id="KW-0812">Transmembrane</keyword>
<evidence type="ECO:0000256" key="2">
    <source>
        <dbReference type="ARBA" id="ARBA00022692"/>
    </source>
</evidence>
<name>A0ABD2PEX4_9CUCU</name>
<keyword evidence="6" id="KW-0732">Signal</keyword>
<organism evidence="7 8">
    <name type="scientific">Cryptolaemus montrouzieri</name>
    <dbReference type="NCBI Taxonomy" id="559131"/>
    <lineage>
        <taxon>Eukaryota</taxon>
        <taxon>Metazoa</taxon>
        <taxon>Ecdysozoa</taxon>
        <taxon>Arthropoda</taxon>
        <taxon>Hexapoda</taxon>
        <taxon>Insecta</taxon>
        <taxon>Pterygota</taxon>
        <taxon>Neoptera</taxon>
        <taxon>Endopterygota</taxon>
        <taxon>Coleoptera</taxon>
        <taxon>Polyphaga</taxon>
        <taxon>Cucujiformia</taxon>
        <taxon>Coccinelloidea</taxon>
        <taxon>Coccinellidae</taxon>
        <taxon>Scymninae</taxon>
        <taxon>Scymnini</taxon>
        <taxon>Cryptolaemus</taxon>
    </lineage>
</organism>
<keyword evidence="3 5" id="KW-1133">Transmembrane helix</keyword>
<dbReference type="SUPFAM" id="SSF103473">
    <property type="entry name" value="MFS general substrate transporter"/>
    <property type="match status" value="1"/>
</dbReference>
<dbReference type="Gene3D" id="1.20.1250.20">
    <property type="entry name" value="MFS general substrate transporter like domains"/>
    <property type="match status" value="1"/>
</dbReference>
<evidence type="ECO:0000256" key="4">
    <source>
        <dbReference type="ARBA" id="ARBA00023136"/>
    </source>
</evidence>
<dbReference type="InterPro" id="IPR011701">
    <property type="entry name" value="MFS"/>
</dbReference>
<evidence type="ECO:0000256" key="5">
    <source>
        <dbReference type="SAM" id="Phobius"/>
    </source>
</evidence>
<evidence type="ECO:0000313" key="7">
    <source>
        <dbReference type="EMBL" id="KAL3289010.1"/>
    </source>
</evidence>
<dbReference type="PANTHER" id="PTHR23507">
    <property type="entry name" value="ZGC:174356"/>
    <property type="match status" value="1"/>
</dbReference>
<evidence type="ECO:0000256" key="3">
    <source>
        <dbReference type="ARBA" id="ARBA00022989"/>
    </source>
</evidence>
<feature type="chain" id="PRO_5044849763" evidence="6">
    <location>
        <begin position="18"/>
        <end position="204"/>
    </location>
</feature>
<dbReference type="AlphaFoldDB" id="A0ABD2PEX4"/>
<accession>A0ABD2PEX4</accession>
<keyword evidence="4 5" id="KW-0472">Membrane</keyword>
<proteinExistence type="predicted"/>
<dbReference type="PANTHER" id="PTHR23507:SF1">
    <property type="entry name" value="FI18259P1-RELATED"/>
    <property type="match status" value="1"/>
</dbReference>
<feature type="transmembrane region" description="Helical" evidence="5">
    <location>
        <begin position="127"/>
        <end position="147"/>
    </location>
</feature>
<dbReference type="GO" id="GO:0016020">
    <property type="term" value="C:membrane"/>
    <property type="evidence" value="ECO:0007669"/>
    <property type="project" value="UniProtKB-SubCell"/>
</dbReference>
<comment type="caution">
    <text evidence="7">The sequence shown here is derived from an EMBL/GenBank/DDBJ whole genome shotgun (WGS) entry which is preliminary data.</text>
</comment>
<keyword evidence="8" id="KW-1185">Reference proteome</keyword>
<comment type="subcellular location">
    <subcellularLocation>
        <location evidence="1">Membrane</location>
        <topology evidence="1">Multi-pass membrane protein</topology>
    </subcellularLocation>
</comment>